<dbReference type="Pfam" id="PF11028">
    <property type="entry name" value="TMEM260-like"/>
    <property type="match status" value="1"/>
</dbReference>
<protein>
    <submittedName>
        <fullName evidence="2">DUF2723 domain-containing protein</fullName>
    </submittedName>
</protein>
<feature type="transmembrane region" description="Helical" evidence="1">
    <location>
        <begin position="12"/>
        <end position="33"/>
    </location>
</feature>
<dbReference type="EMBL" id="JACOOH010000010">
    <property type="protein sequence ID" value="MBC5623329.1"/>
    <property type="molecule type" value="Genomic_DNA"/>
</dbReference>
<feature type="transmembrane region" description="Helical" evidence="1">
    <location>
        <begin position="296"/>
        <end position="316"/>
    </location>
</feature>
<dbReference type="InterPro" id="IPR021280">
    <property type="entry name" value="TMEM260-like"/>
</dbReference>
<feature type="transmembrane region" description="Helical" evidence="1">
    <location>
        <begin position="84"/>
        <end position="105"/>
    </location>
</feature>
<evidence type="ECO:0000313" key="2">
    <source>
        <dbReference type="EMBL" id="MBC5623329.1"/>
    </source>
</evidence>
<feature type="transmembrane region" description="Helical" evidence="1">
    <location>
        <begin position="225"/>
        <end position="250"/>
    </location>
</feature>
<feature type="transmembrane region" description="Helical" evidence="1">
    <location>
        <begin position="154"/>
        <end position="172"/>
    </location>
</feature>
<sequence>MCNIKNHPTLSYRLINNVTGWVAFVIASITYILTVEPTASLWDCGEFITTSVGLQVGHPPGAPFFMIVSRLFAIFAPSPETQAYMINIMSALCSGFTILFLFWTITHLAKKVVIKKDEECTMGQLYAIMGAGLIGALCYTFSDTFWFSAVEGEVYAMSSLFTAVVFWAILKWENVAFQPYANRWLVFIAYMIGLSIGVHLLNLLVIPAIVFIYYFKKYETTKWGVIKAAALSCVILGTILWGVIPYVIIIGGWFELLFVNSMGLPFNTGVAVYAILLIGGLAYGIYYTLKHNHTIVNTILTCFVVMLIGYSSYAMVVIRSVSNPPIDENSPDNVFALLSYISRDQYGQEPLIYGPYYNAPVIAVEEGGPIYYQNEKTGKYDVVGHKTEVKYDPHFCTILPRMYSTARDPQSYIEWVGLPAGPTYSVDGQNRQKPTFGQNLKFMFRYQLGHMYLRYFMWNFSGRQNDIQGHGDFRYGNWITGIPFVDNMLVGDQSMMPDTLKHDKANNKYYMLPFILGLLGMFYQYQRGKQGKKDFWVVMLLFFLTGIAIVLYLNQYPYQPRERDYAYAGSFYAFAIWVGFGVLYLWELLQKRMDSRKAAIAVTAVCLFAVPVNMAAQNWDDHDRSGRYAVIAHAKNYLSTCAPNAILFTYGDNDTFPLWYAQEVEGFRRDVRIVNLSLLAGDWYIDQMKRKAYESPGVPISFTKDQYHYGVRDFVAIEERTDKPFSIAEVMNFVGQDGAEYKTNRYQGEPLNYIPTRSLYLPVDKEKVLANGTVQPEDADEIVDRVEIKLTGNSLNKSQLMVLDILAANNWERPVYFGIGMGQDSYMGFDKYFQLEGAGYRVVPIKTENKDAYYEFGRINSNVLYDNLMNKFVWGNINDPKVNIDHFHDNTIAVMKYRNTFLRLAQKLVEEAVNESTVLGDSTISEIVDSSKMQEAVKVLDKSLEEIPLYQVPADYFLIYYIPIYYTAGENEKANDLAWALALDNAQTLRYIQSLSANRRQMLNRDERNSMQILQMLIGWARSSGEEDFAQEVQTMVENTLTGKPITSNRVNKNFPIDSKMNKQ</sequence>
<feature type="transmembrane region" description="Helical" evidence="1">
    <location>
        <begin position="565"/>
        <end position="586"/>
    </location>
</feature>
<keyword evidence="1" id="KW-1133">Transmembrane helix</keyword>
<feature type="transmembrane region" description="Helical" evidence="1">
    <location>
        <begin position="125"/>
        <end position="142"/>
    </location>
</feature>
<feature type="transmembrane region" description="Helical" evidence="1">
    <location>
        <begin position="270"/>
        <end position="289"/>
    </location>
</feature>
<evidence type="ECO:0000256" key="1">
    <source>
        <dbReference type="SAM" id="Phobius"/>
    </source>
</evidence>
<reference evidence="2 3" key="1">
    <citation type="submission" date="2020-08" db="EMBL/GenBank/DDBJ databases">
        <title>Genome public.</title>
        <authorList>
            <person name="Liu C."/>
            <person name="Sun Q."/>
        </authorList>
    </citation>
    <scope>NUCLEOTIDE SEQUENCE [LARGE SCALE GENOMIC DNA]</scope>
    <source>
        <strain evidence="2 3">NSJ-56</strain>
    </source>
</reference>
<dbReference type="InterPro" id="IPR052724">
    <property type="entry name" value="GT117_domain-containing"/>
</dbReference>
<evidence type="ECO:0000313" key="3">
    <source>
        <dbReference type="Proteomes" id="UP000646484"/>
    </source>
</evidence>
<keyword evidence="3" id="KW-1185">Reference proteome</keyword>
<keyword evidence="1" id="KW-0812">Transmembrane</keyword>
<dbReference type="PANTHER" id="PTHR16214">
    <property type="entry name" value="TRANSMEMBRANE PROTEIN 260"/>
    <property type="match status" value="1"/>
</dbReference>
<dbReference type="Proteomes" id="UP000646484">
    <property type="component" value="Unassembled WGS sequence"/>
</dbReference>
<keyword evidence="1" id="KW-0472">Membrane</keyword>
<accession>A0ABR7D6A9</accession>
<feature type="transmembrane region" description="Helical" evidence="1">
    <location>
        <begin position="535"/>
        <end position="553"/>
    </location>
</feature>
<feature type="transmembrane region" description="Helical" evidence="1">
    <location>
        <begin position="507"/>
        <end position="523"/>
    </location>
</feature>
<feature type="transmembrane region" description="Helical" evidence="1">
    <location>
        <begin position="184"/>
        <end position="213"/>
    </location>
</feature>
<gene>
    <name evidence="2" type="ORF">H8S64_19725</name>
</gene>
<comment type="caution">
    <text evidence="2">The sequence shown here is derived from an EMBL/GenBank/DDBJ whole genome shotgun (WGS) entry which is preliminary data.</text>
</comment>
<proteinExistence type="predicted"/>
<dbReference type="PANTHER" id="PTHR16214:SF3">
    <property type="entry name" value="TRANSMEMBRANE PROTEIN 260"/>
    <property type="match status" value="1"/>
</dbReference>
<dbReference type="RefSeq" id="WP_186978406.1">
    <property type="nucleotide sequence ID" value="NZ_JACOOH010000010.1"/>
</dbReference>
<organism evidence="2 3">
    <name type="scientific">Butyricimonas hominis</name>
    <dbReference type="NCBI Taxonomy" id="2763032"/>
    <lineage>
        <taxon>Bacteria</taxon>
        <taxon>Pseudomonadati</taxon>
        <taxon>Bacteroidota</taxon>
        <taxon>Bacteroidia</taxon>
        <taxon>Bacteroidales</taxon>
        <taxon>Odoribacteraceae</taxon>
        <taxon>Butyricimonas</taxon>
    </lineage>
</organism>
<name>A0ABR7D6A9_9BACT</name>